<dbReference type="EMBL" id="VRYY01000099">
    <property type="protein sequence ID" value="MBG3876314.1"/>
    <property type="molecule type" value="Genomic_DNA"/>
</dbReference>
<dbReference type="SUPFAM" id="SSF55729">
    <property type="entry name" value="Acyl-CoA N-acyltransferases (Nat)"/>
    <property type="match status" value="1"/>
</dbReference>
<evidence type="ECO:0000313" key="3">
    <source>
        <dbReference type="Proteomes" id="UP001194469"/>
    </source>
</evidence>
<reference evidence="2 3" key="1">
    <citation type="submission" date="2019-08" db="EMBL/GenBank/DDBJ databases">
        <authorList>
            <person name="Luo N."/>
        </authorList>
    </citation>
    <scope>NUCLEOTIDE SEQUENCE [LARGE SCALE GENOMIC DNA]</scope>
    <source>
        <strain evidence="2 3">NCIMB 9442</strain>
    </source>
</reference>
<evidence type="ECO:0000313" key="2">
    <source>
        <dbReference type="EMBL" id="MBG3876314.1"/>
    </source>
</evidence>
<dbReference type="Gene3D" id="3.40.630.30">
    <property type="match status" value="1"/>
</dbReference>
<accession>A0ABS0J1N2</accession>
<feature type="region of interest" description="Disordered" evidence="1">
    <location>
        <begin position="199"/>
        <end position="218"/>
    </location>
</feature>
<name>A0ABS0J1N2_9BACT</name>
<protein>
    <submittedName>
        <fullName evidence="2">GNAT family N-acetyltransferase</fullName>
    </submittedName>
</protein>
<dbReference type="InterPro" id="IPR016181">
    <property type="entry name" value="Acyl_CoA_acyltransferase"/>
</dbReference>
<keyword evidence="3" id="KW-1185">Reference proteome</keyword>
<evidence type="ECO:0000256" key="1">
    <source>
        <dbReference type="SAM" id="MobiDB-lite"/>
    </source>
</evidence>
<dbReference type="Proteomes" id="UP001194469">
    <property type="component" value="Unassembled WGS sequence"/>
</dbReference>
<dbReference type="RefSeq" id="WP_196608480.1">
    <property type="nucleotide sequence ID" value="NZ_VRYY01000099.1"/>
</dbReference>
<organism evidence="2 3">
    <name type="scientific">Nitratidesulfovibrio oxamicus</name>
    <dbReference type="NCBI Taxonomy" id="32016"/>
    <lineage>
        <taxon>Bacteria</taxon>
        <taxon>Pseudomonadati</taxon>
        <taxon>Thermodesulfobacteriota</taxon>
        <taxon>Desulfovibrionia</taxon>
        <taxon>Desulfovibrionales</taxon>
        <taxon>Desulfovibrionaceae</taxon>
        <taxon>Nitratidesulfovibrio</taxon>
    </lineage>
</organism>
<comment type="caution">
    <text evidence="2">The sequence shown here is derived from an EMBL/GenBank/DDBJ whole genome shotgun (WGS) entry which is preliminary data.</text>
</comment>
<sequence>MPRIAIRLATPDDAAAIIGVFHAAIHGKAACSYDAAQLSAWCAGRTVEQFRRELELGMNPFLVAETLVDAPLAPPVGVVPAKPPGAETCGPWKPAPNAAPSAPPPPSAPSVVGFGALRGDEVAYLYAAPQAPPGTGTALLRELERRAVEQGWPELRLTASLNALDFYKEHGYRELRRDIRVMSVDGGFVRLVAIEARKRLKPQDGQPPRTSGEPPLAI</sequence>
<gene>
    <name evidence="2" type="ORF">FVW20_04535</name>
</gene>
<proteinExistence type="predicted"/>